<evidence type="ECO:0000256" key="3">
    <source>
        <dbReference type="HAMAP-Rule" id="MF_01077"/>
    </source>
</evidence>
<dbReference type="EMBL" id="WVIC01000001">
    <property type="protein sequence ID" value="NCJ04976.1"/>
    <property type="molecule type" value="Genomic_DNA"/>
</dbReference>
<evidence type="ECO:0000313" key="6">
    <source>
        <dbReference type="Proteomes" id="UP000607397"/>
    </source>
</evidence>
<dbReference type="Proteomes" id="UP000607397">
    <property type="component" value="Unassembled WGS sequence"/>
</dbReference>
<protein>
    <recommendedName>
        <fullName evidence="3">Ribosome maturation factor RimP</fullName>
    </recommendedName>
</protein>
<dbReference type="HAMAP" id="MF_01077">
    <property type="entry name" value="RimP"/>
    <property type="match status" value="1"/>
</dbReference>
<comment type="similarity">
    <text evidence="3">Belongs to the RimP family.</text>
</comment>
<accession>A0A8K1ZVR3</accession>
<dbReference type="SUPFAM" id="SSF74942">
    <property type="entry name" value="YhbC-like, C-terminal domain"/>
    <property type="match status" value="1"/>
</dbReference>
<evidence type="ECO:0000256" key="1">
    <source>
        <dbReference type="ARBA" id="ARBA00022490"/>
    </source>
</evidence>
<sequence length="156" mass="17135">MTHPLIPQILELATPVADRLNLDVVAAVFQTNQAPPVLRIDVRNRARGTGLEDCERMSRELEAVLDVANVIAEAYVLEVSSPGLSTSLSCDRDFIAFRGFPVVVRTHEPYKGSTEWFGSLVRRDQQSVQINQKGRAIAIPVALVCQVQLQAGEAEP</sequence>
<dbReference type="PANTHER" id="PTHR33867:SF1">
    <property type="entry name" value="RIBOSOME MATURATION FACTOR RIMP"/>
    <property type="match status" value="1"/>
</dbReference>
<keyword evidence="1 3" id="KW-0963">Cytoplasm</keyword>
<evidence type="ECO:0000259" key="4">
    <source>
        <dbReference type="Pfam" id="PF02576"/>
    </source>
</evidence>
<reference evidence="5" key="1">
    <citation type="submission" date="2019-12" db="EMBL/GenBank/DDBJ databases">
        <title>High-Quality draft genome sequences of three cyanobacteria isolated from the limestone walls of the Old Cathedral of Coimbra.</title>
        <authorList>
            <person name="Tiago I."/>
            <person name="Soares F."/>
            <person name="Portugal A."/>
        </authorList>
    </citation>
    <scope>NUCLEOTIDE SEQUENCE [LARGE SCALE GENOMIC DNA]</scope>
    <source>
        <strain evidence="5">C</strain>
    </source>
</reference>
<evidence type="ECO:0000313" key="5">
    <source>
        <dbReference type="EMBL" id="NCJ04976.1"/>
    </source>
</evidence>
<dbReference type="InterPro" id="IPR035956">
    <property type="entry name" value="RimP_N_sf"/>
</dbReference>
<dbReference type="InterPro" id="IPR028989">
    <property type="entry name" value="RimP_N"/>
</dbReference>
<proteinExistence type="inferred from homology"/>
<dbReference type="GO" id="GO:0000028">
    <property type="term" value="P:ribosomal small subunit assembly"/>
    <property type="evidence" value="ECO:0007669"/>
    <property type="project" value="TreeGrafter"/>
</dbReference>
<dbReference type="PANTHER" id="PTHR33867">
    <property type="entry name" value="RIBOSOME MATURATION FACTOR RIMP"/>
    <property type="match status" value="1"/>
</dbReference>
<evidence type="ECO:0000256" key="2">
    <source>
        <dbReference type="ARBA" id="ARBA00022517"/>
    </source>
</evidence>
<dbReference type="SUPFAM" id="SSF75420">
    <property type="entry name" value="YhbC-like, N-terminal domain"/>
    <property type="match status" value="1"/>
</dbReference>
<dbReference type="AlphaFoldDB" id="A0A8K1ZVR3"/>
<dbReference type="GO" id="GO:0005829">
    <property type="term" value="C:cytosol"/>
    <property type="evidence" value="ECO:0007669"/>
    <property type="project" value="TreeGrafter"/>
</dbReference>
<keyword evidence="2 3" id="KW-0690">Ribosome biogenesis</keyword>
<name>A0A8K1ZVR3_9CYAN</name>
<keyword evidence="6" id="KW-1185">Reference proteome</keyword>
<organism evidence="5 6">
    <name type="scientific">Petrachloros mirabilis ULC683</name>
    <dbReference type="NCBI Taxonomy" id="2781853"/>
    <lineage>
        <taxon>Bacteria</taxon>
        <taxon>Bacillati</taxon>
        <taxon>Cyanobacteriota</taxon>
        <taxon>Cyanophyceae</taxon>
        <taxon>Synechococcales</taxon>
        <taxon>Petrachlorosaceae</taxon>
        <taxon>Petrachloros</taxon>
        <taxon>Petrachloros mirabilis</taxon>
    </lineage>
</organism>
<dbReference type="InterPro" id="IPR036847">
    <property type="entry name" value="RimP_C_sf"/>
</dbReference>
<comment type="function">
    <text evidence="3">Required for maturation of 30S ribosomal subunits.</text>
</comment>
<dbReference type="GO" id="GO:0006412">
    <property type="term" value="P:translation"/>
    <property type="evidence" value="ECO:0007669"/>
    <property type="project" value="TreeGrafter"/>
</dbReference>
<comment type="caution">
    <text evidence="5">The sequence shown here is derived from an EMBL/GenBank/DDBJ whole genome shotgun (WGS) entry which is preliminary data.</text>
</comment>
<dbReference type="Pfam" id="PF02576">
    <property type="entry name" value="RimP_N"/>
    <property type="match status" value="1"/>
</dbReference>
<dbReference type="RefSeq" id="WP_161823452.1">
    <property type="nucleotide sequence ID" value="NZ_WVIC01000001.1"/>
</dbReference>
<feature type="domain" description="Ribosome maturation factor RimP N-terminal" evidence="4">
    <location>
        <begin position="13"/>
        <end position="84"/>
    </location>
</feature>
<dbReference type="Gene3D" id="3.30.300.70">
    <property type="entry name" value="RimP-like superfamily, N-terminal"/>
    <property type="match status" value="1"/>
</dbReference>
<dbReference type="NCBIfam" id="NF000935">
    <property type="entry name" value="PRK00092.3-3"/>
    <property type="match status" value="1"/>
</dbReference>
<dbReference type="InterPro" id="IPR003728">
    <property type="entry name" value="Ribosome_maturation_RimP"/>
</dbReference>
<gene>
    <name evidence="3 5" type="primary">rimP</name>
    <name evidence="5" type="ORF">GS597_00245</name>
</gene>
<comment type="subcellular location">
    <subcellularLocation>
        <location evidence="3">Cytoplasm</location>
    </subcellularLocation>
</comment>